<name>A0ABZ2F240_METCP</name>
<protein>
    <submittedName>
        <fullName evidence="5">Type III-B CRISPR module RAMP protein Cmr6</fullName>
    </submittedName>
</protein>
<feature type="compositionally biased region" description="Basic and acidic residues" evidence="3">
    <location>
        <begin position="186"/>
        <end position="205"/>
    </location>
</feature>
<dbReference type="NCBIfam" id="TIGR01898">
    <property type="entry name" value="cas_TM1791_cmr6"/>
    <property type="match status" value="1"/>
</dbReference>
<evidence type="ECO:0000256" key="2">
    <source>
        <dbReference type="SAM" id="Coils"/>
    </source>
</evidence>
<reference evidence="5 6" key="1">
    <citation type="submission" date="2022-09" db="EMBL/GenBank/DDBJ databases">
        <authorList>
            <person name="Giprobiosintez L."/>
        </authorList>
    </citation>
    <scope>NUCLEOTIDE SEQUENCE [LARGE SCALE GENOMIC DNA]</scope>
    <source>
        <strain evidence="6">VKPM-B-12549 (GBS-15)</strain>
    </source>
</reference>
<keyword evidence="6" id="KW-1185">Reference proteome</keyword>
<feature type="coiled-coil region" evidence="2">
    <location>
        <begin position="366"/>
        <end position="394"/>
    </location>
</feature>
<keyword evidence="1" id="KW-0051">Antiviral defense</keyword>
<evidence type="ECO:0000313" key="5">
    <source>
        <dbReference type="EMBL" id="WWF01259.1"/>
    </source>
</evidence>
<sequence>MPIAAVPQYLGQDFKDASPGMRFGLLLPIWTDRQDQENQVKKQAERKSSEGREIAEMLRRYGMDATIAELCRRQCNPLPGLWEKNDFAARNAWDSIKVLTPNDRKRMKALVDRQTDLTCGIPDDALLRLDAIATSPFTTGLGNEHPLENGFSFLWPYGLPYLPGSGVKGVLRQAARELASGEWGETHEWDVHPHPKSLSPRERDFPLPSPASGRGDGDKGQSVIDILFGFESKDGDTEHLRGALSFWDVIPQIEGDSLLVEIMTPHQSHYYQEKRDRKTGDSITPHDSGQPTPIFFLTVPPGSGFTFHVQCDLAHLDRLAPELTADSQWKKLIEAAFEHAFQWLGFGAKTAVGYGAMRSDKQRQALETAAAERAAQLKEIAKKQEEKRQAEQAVPWPGARIKFNRNNGTLSVEKDGKIASALAPQGKELLETLPSEIQKKVLANQFIKVTAYVCEKTLIRLETA</sequence>
<feature type="domain" description="CRISPR type III-associated protein" evidence="4">
    <location>
        <begin position="133"/>
        <end position="357"/>
    </location>
</feature>
<evidence type="ECO:0000313" key="6">
    <source>
        <dbReference type="Proteomes" id="UP001359308"/>
    </source>
</evidence>
<dbReference type="PANTHER" id="PTHR39965:SF1">
    <property type="entry name" value="CRISPR SYSTEM CMR SUBUNIT CMR6"/>
    <property type="match status" value="1"/>
</dbReference>
<gene>
    <name evidence="5" type="primary">cmr6</name>
    <name evidence="5" type="ORF">N4J17_12390</name>
</gene>
<dbReference type="Proteomes" id="UP001359308">
    <property type="component" value="Chromosome"/>
</dbReference>
<keyword evidence="2" id="KW-0175">Coiled coil</keyword>
<feature type="region of interest" description="Disordered" evidence="3">
    <location>
        <begin position="272"/>
        <end position="291"/>
    </location>
</feature>
<dbReference type="PANTHER" id="PTHR39965">
    <property type="entry name" value="CRISPR SYSTEM CMR SUBUNIT CMR6"/>
    <property type="match status" value="1"/>
</dbReference>
<dbReference type="RefSeq" id="WP_198321504.1">
    <property type="nucleotide sequence ID" value="NZ_CP104311.1"/>
</dbReference>
<evidence type="ECO:0000256" key="3">
    <source>
        <dbReference type="SAM" id="MobiDB-lite"/>
    </source>
</evidence>
<dbReference type="Pfam" id="PF03787">
    <property type="entry name" value="RAMPs"/>
    <property type="match status" value="1"/>
</dbReference>
<feature type="region of interest" description="Disordered" evidence="3">
    <location>
        <begin position="186"/>
        <end position="220"/>
    </location>
</feature>
<accession>A0ABZ2F240</accession>
<dbReference type="EMBL" id="CP104311">
    <property type="protein sequence ID" value="WWF01259.1"/>
    <property type="molecule type" value="Genomic_DNA"/>
</dbReference>
<evidence type="ECO:0000259" key="4">
    <source>
        <dbReference type="Pfam" id="PF03787"/>
    </source>
</evidence>
<dbReference type="InterPro" id="IPR010172">
    <property type="entry name" value="CRISPR-assoc_prot_TM1791"/>
</dbReference>
<proteinExistence type="predicted"/>
<organism evidence="5 6">
    <name type="scientific">Methylococcus capsulatus</name>
    <dbReference type="NCBI Taxonomy" id="414"/>
    <lineage>
        <taxon>Bacteria</taxon>
        <taxon>Pseudomonadati</taxon>
        <taxon>Pseudomonadota</taxon>
        <taxon>Gammaproteobacteria</taxon>
        <taxon>Methylococcales</taxon>
        <taxon>Methylococcaceae</taxon>
        <taxon>Methylococcus</taxon>
    </lineage>
</organism>
<feature type="compositionally biased region" description="Polar residues" evidence="3">
    <location>
        <begin position="281"/>
        <end position="291"/>
    </location>
</feature>
<dbReference type="InterPro" id="IPR005537">
    <property type="entry name" value="RAMP_III_fam"/>
</dbReference>
<evidence type="ECO:0000256" key="1">
    <source>
        <dbReference type="ARBA" id="ARBA00023118"/>
    </source>
</evidence>